<reference evidence="6 7" key="1">
    <citation type="journal article" date="2014" name="Nat. Commun.">
        <title>Klebsormidium flaccidum genome reveals primary factors for plant terrestrial adaptation.</title>
        <authorList>
            <person name="Hori K."/>
            <person name="Maruyama F."/>
            <person name="Fujisawa T."/>
            <person name="Togashi T."/>
            <person name="Yamamoto N."/>
            <person name="Seo M."/>
            <person name="Sato S."/>
            <person name="Yamada T."/>
            <person name="Mori H."/>
            <person name="Tajima N."/>
            <person name="Moriyama T."/>
            <person name="Ikeuchi M."/>
            <person name="Watanabe M."/>
            <person name="Wada H."/>
            <person name="Kobayashi K."/>
            <person name="Saito M."/>
            <person name="Masuda T."/>
            <person name="Sasaki-Sekimoto Y."/>
            <person name="Mashiguchi K."/>
            <person name="Awai K."/>
            <person name="Shimojima M."/>
            <person name="Masuda S."/>
            <person name="Iwai M."/>
            <person name="Nobusawa T."/>
            <person name="Narise T."/>
            <person name="Kondo S."/>
            <person name="Saito H."/>
            <person name="Sato R."/>
            <person name="Murakawa M."/>
            <person name="Ihara Y."/>
            <person name="Oshima-Yamada Y."/>
            <person name="Ohtaka K."/>
            <person name="Satoh M."/>
            <person name="Sonobe K."/>
            <person name="Ishii M."/>
            <person name="Ohtani R."/>
            <person name="Kanamori-Sato M."/>
            <person name="Honoki R."/>
            <person name="Miyazaki D."/>
            <person name="Mochizuki H."/>
            <person name="Umetsu J."/>
            <person name="Higashi K."/>
            <person name="Shibata D."/>
            <person name="Kamiya Y."/>
            <person name="Sato N."/>
            <person name="Nakamura Y."/>
            <person name="Tabata S."/>
            <person name="Ida S."/>
            <person name="Kurokawa K."/>
            <person name="Ohta H."/>
        </authorList>
    </citation>
    <scope>NUCLEOTIDE SEQUENCE [LARGE SCALE GENOMIC DNA]</scope>
    <source>
        <strain evidence="6 7">NIES-2285</strain>
    </source>
</reference>
<dbReference type="InterPro" id="IPR042470">
    <property type="entry name" value="RMI1_N_C_sf"/>
</dbReference>
<sequence length="543" mass="59316">MNMAALGRLPPDVTMLHKEELRGRYVLQVDEAADVGCAPQNRYKEHPSSCLKLSLTDGEQRAYAIEYRKVPQLSPMMPAGIKIAVSNVFVRQGLLLLCPENVVVLGGKVQCLEEARQRVMERWNQPPRGRRTPLNQGAVPTNYRDAAAAAAWPPQANPPPNETENGPAPGSRVHPTNGWAPPQPAATFRAAGECSQPAQPSPHVIPLQGRAHSSKPLPNQWQEPPFASDAAPWPRSGQQETAPGSPERARRPKRTQADRPPDVGLDLDTDDEEEQPLRVARRTASRPRARALSEDEDEELPAASPERPFRFSAEPVRPPFVDETLGPLGTKRQSVPKQSTPRVAAVRMSDGGRPSFGVASTPPPARSAEVIDLASPEMDVENDEVVAVAPLAPESNSSPFSYLKHVLRQKAALPPGGCFEARVKCILVGVTRFDFKSGSSFATRVHIDDGSAMCECMIASEAVEELVGHTAPVVSAALSSKDAEEKEAMRAKMKRVQHFFTTFEGTMDLQVDERYQLPNVVKLQSGISDEDGWKLLRRLQNTG</sequence>
<evidence type="ECO:0000256" key="3">
    <source>
        <dbReference type="SAM" id="MobiDB-lite"/>
    </source>
</evidence>
<dbReference type="GO" id="GO:0016604">
    <property type="term" value="C:nuclear body"/>
    <property type="evidence" value="ECO:0000318"/>
    <property type="project" value="GO_Central"/>
</dbReference>
<feature type="domain" description="RecQ-mediated genome instability protein 1 C-terminal OB-fold" evidence="5">
    <location>
        <begin position="397"/>
        <end position="539"/>
    </location>
</feature>
<protein>
    <recommendedName>
        <fullName evidence="2">RecQ-mediated genome instability protein 1</fullName>
    </recommendedName>
</protein>
<dbReference type="STRING" id="105231.A0A1Y1HYJ1"/>
<evidence type="ECO:0000256" key="1">
    <source>
        <dbReference type="ARBA" id="ARBA00006395"/>
    </source>
</evidence>
<dbReference type="GO" id="GO:0000724">
    <property type="term" value="P:double-strand break repair via homologous recombination"/>
    <property type="evidence" value="ECO:0000318"/>
    <property type="project" value="GO_Central"/>
</dbReference>
<dbReference type="AlphaFoldDB" id="A0A1Y1HYJ1"/>
<gene>
    <name evidence="6" type="ORF">KFL_000850230</name>
</gene>
<dbReference type="EMBL" id="DF237034">
    <property type="protein sequence ID" value="GAQ81607.1"/>
    <property type="molecule type" value="Genomic_DNA"/>
</dbReference>
<name>A0A1Y1HYJ1_KLENI</name>
<dbReference type="Pfam" id="PF08585">
    <property type="entry name" value="RMI1_N_C"/>
    <property type="match status" value="1"/>
</dbReference>
<dbReference type="GO" id="GO:0000166">
    <property type="term" value="F:nucleotide binding"/>
    <property type="evidence" value="ECO:0007669"/>
    <property type="project" value="InterPro"/>
</dbReference>
<dbReference type="GO" id="GO:0000712">
    <property type="term" value="P:resolution of meiotic recombination intermediates"/>
    <property type="evidence" value="ECO:0000318"/>
    <property type="project" value="GO_Central"/>
</dbReference>
<proteinExistence type="inferred from homology"/>
<dbReference type="InterPro" id="IPR032199">
    <property type="entry name" value="RMI1_C"/>
</dbReference>
<comment type="similarity">
    <text evidence="1">Belongs to the RMI1 family.</text>
</comment>
<evidence type="ECO:0000313" key="7">
    <source>
        <dbReference type="Proteomes" id="UP000054558"/>
    </source>
</evidence>
<dbReference type="OrthoDB" id="341511at2759"/>
<accession>A0A1Y1HYJ1</accession>
<dbReference type="Pfam" id="PF16099">
    <property type="entry name" value="RMI1_C"/>
    <property type="match status" value="1"/>
</dbReference>
<feature type="region of interest" description="Disordered" evidence="3">
    <location>
        <begin position="147"/>
        <end position="342"/>
    </location>
</feature>
<dbReference type="PANTHER" id="PTHR14790:SF15">
    <property type="entry name" value="RECQ-MEDIATED GENOME INSTABILITY PROTEIN 1"/>
    <property type="match status" value="1"/>
</dbReference>
<dbReference type="InterPro" id="IPR013894">
    <property type="entry name" value="RMI1_OB"/>
</dbReference>
<dbReference type="Gene3D" id="2.40.50.770">
    <property type="entry name" value="RecQ-mediated genome instability protein Rmi1, C-terminal domain"/>
    <property type="match status" value="1"/>
</dbReference>
<evidence type="ECO:0000256" key="2">
    <source>
        <dbReference type="ARBA" id="ARBA00018987"/>
    </source>
</evidence>
<dbReference type="PANTHER" id="PTHR14790">
    <property type="entry name" value="RECQ-MEDIATED GENOME INSTABILITY PROTEIN 1 RMI1"/>
    <property type="match status" value="1"/>
</dbReference>
<feature type="domain" description="RecQ mediated genome instability protein 1 OB-fold" evidence="4">
    <location>
        <begin position="44"/>
        <end position="117"/>
    </location>
</feature>
<evidence type="ECO:0000313" key="6">
    <source>
        <dbReference type="EMBL" id="GAQ81607.1"/>
    </source>
</evidence>
<feature type="compositionally biased region" description="Polar residues" evidence="3">
    <location>
        <begin position="331"/>
        <end position="341"/>
    </location>
</feature>
<organism evidence="6 7">
    <name type="scientific">Klebsormidium nitens</name>
    <name type="common">Green alga</name>
    <name type="synonym">Ulothrix nitens</name>
    <dbReference type="NCBI Taxonomy" id="105231"/>
    <lineage>
        <taxon>Eukaryota</taxon>
        <taxon>Viridiplantae</taxon>
        <taxon>Streptophyta</taxon>
        <taxon>Klebsormidiophyceae</taxon>
        <taxon>Klebsormidiales</taxon>
        <taxon>Klebsormidiaceae</taxon>
        <taxon>Klebsormidium</taxon>
    </lineage>
</organism>
<evidence type="ECO:0000259" key="5">
    <source>
        <dbReference type="Pfam" id="PF16099"/>
    </source>
</evidence>
<dbReference type="GO" id="GO:0031422">
    <property type="term" value="C:RecQ family helicase-topoisomerase III complex"/>
    <property type="evidence" value="ECO:0000318"/>
    <property type="project" value="GO_Central"/>
</dbReference>
<feature type="compositionally biased region" description="Basic residues" evidence="3">
    <location>
        <begin position="279"/>
        <end position="289"/>
    </location>
</feature>
<keyword evidence="7" id="KW-1185">Reference proteome</keyword>
<feature type="compositionally biased region" description="Acidic residues" evidence="3">
    <location>
        <begin position="265"/>
        <end position="274"/>
    </location>
</feature>
<evidence type="ECO:0000259" key="4">
    <source>
        <dbReference type="Pfam" id="PF08585"/>
    </source>
</evidence>
<dbReference type="OMA" id="GFQFKER"/>
<dbReference type="Proteomes" id="UP000054558">
    <property type="component" value="Unassembled WGS sequence"/>
</dbReference>